<dbReference type="ESTHER" id="desps-q6ar42">
    <property type="family name" value="abh_upf0017"/>
</dbReference>
<feature type="domain" description="Serine aminopeptidase S33" evidence="3">
    <location>
        <begin position="57"/>
        <end position="200"/>
    </location>
</feature>
<dbReference type="InterPro" id="IPR022742">
    <property type="entry name" value="Hydrolase_4"/>
</dbReference>
<name>Q6AR42_DESPS</name>
<dbReference type="PIRSF" id="PIRSF005211">
    <property type="entry name" value="Ab_hydro_YheT"/>
    <property type="match status" value="1"/>
</dbReference>
<dbReference type="PANTHER" id="PTHR10794">
    <property type="entry name" value="ABHYDROLASE DOMAIN-CONTAINING PROTEIN"/>
    <property type="match status" value="1"/>
</dbReference>
<dbReference type="RefSeq" id="WP_011187698.1">
    <property type="nucleotide sequence ID" value="NC_006138.1"/>
</dbReference>
<feature type="active site" description="Charge relay system" evidence="2">
    <location>
        <position position="265"/>
    </location>
</feature>
<dbReference type="Gene3D" id="3.40.50.1820">
    <property type="entry name" value="alpha/beta hydrolase"/>
    <property type="match status" value="1"/>
</dbReference>
<dbReference type="KEGG" id="dps:DP0453"/>
<dbReference type="InterPro" id="IPR012020">
    <property type="entry name" value="ABHD4"/>
</dbReference>
<dbReference type="OrthoDB" id="332676at2"/>
<evidence type="ECO:0000259" key="3">
    <source>
        <dbReference type="Pfam" id="PF12146"/>
    </source>
</evidence>
<sequence>MNRPYLPPLWLRNGHIQSIYASLSRPRYRLNYQRERIDTPDNDFLDLDWSLCGENRSRDLIILSHGLEGHTRRNYITGMAGCLNKAGIDSLSWNYRGCSGEPNRQLRMYHNGVIDDLDLVVRHGIGAGYKNIFLIGFSLGGNLTLLYLGKTGKGLAKEIRGAVAFSVPCDLAGAAEEISKPKNAIYMRRFLKDLHTKVKAKQDLFPTKINDHGYGRIKNFKEFDDCYTAPIHGFKNAEDYWQKCSCLPWLDKIKLPCMMVNSLDDPFLSKSCYPVEIARQTKQLHLIRPRYGGHVGFVALNREKEYWSEAITKSFIRSTLDQHHLPDQPE</sequence>
<keyword evidence="5" id="KW-1185">Reference proteome</keyword>
<accession>Q6AR42</accession>
<dbReference type="InterPro" id="IPR050960">
    <property type="entry name" value="AB_hydrolase_4_sf"/>
</dbReference>
<dbReference type="STRING" id="177439.DP0453"/>
<organism evidence="4 5">
    <name type="scientific">Desulfotalea psychrophila (strain LSv54 / DSM 12343)</name>
    <dbReference type="NCBI Taxonomy" id="177439"/>
    <lineage>
        <taxon>Bacteria</taxon>
        <taxon>Pseudomonadati</taxon>
        <taxon>Thermodesulfobacteriota</taxon>
        <taxon>Desulfobulbia</taxon>
        <taxon>Desulfobulbales</taxon>
        <taxon>Desulfocapsaceae</taxon>
        <taxon>Desulfotalea</taxon>
    </lineage>
</organism>
<dbReference type="GO" id="GO:0034338">
    <property type="term" value="F:short-chain carboxylesterase activity"/>
    <property type="evidence" value="ECO:0007669"/>
    <property type="project" value="TreeGrafter"/>
</dbReference>
<dbReference type="EMBL" id="CR522870">
    <property type="protein sequence ID" value="CAG35182.1"/>
    <property type="molecule type" value="Genomic_DNA"/>
</dbReference>
<reference evidence="5" key="1">
    <citation type="journal article" date="2004" name="Environ. Microbiol.">
        <title>The genome of Desulfotalea psychrophila, a sulfate-reducing bacterium from permanently cold Arctic sediments.</title>
        <authorList>
            <person name="Rabus R."/>
            <person name="Ruepp A."/>
            <person name="Frickey T."/>
            <person name="Rattei T."/>
            <person name="Fartmann B."/>
            <person name="Stark M."/>
            <person name="Bauer M."/>
            <person name="Zibat A."/>
            <person name="Lombardot T."/>
            <person name="Becker I."/>
            <person name="Amann J."/>
            <person name="Gellner K."/>
            <person name="Teeling H."/>
            <person name="Leuschner W.D."/>
            <person name="Gloeckner F.-O."/>
            <person name="Lupas A.N."/>
            <person name="Amann R."/>
            <person name="Klenk H.-P."/>
        </authorList>
    </citation>
    <scope>NUCLEOTIDE SEQUENCE [LARGE SCALE GENOMIC DNA]</scope>
    <source>
        <strain evidence="5">DSM 12343 / LSv54</strain>
    </source>
</reference>
<evidence type="ECO:0000313" key="5">
    <source>
        <dbReference type="Proteomes" id="UP000000602"/>
    </source>
</evidence>
<dbReference type="InterPro" id="IPR029058">
    <property type="entry name" value="AB_hydrolase_fold"/>
</dbReference>
<dbReference type="GO" id="GO:0047372">
    <property type="term" value="F:monoacylglycerol lipase activity"/>
    <property type="evidence" value="ECO:0007669"/>
    <property type="project" value="TreeGrafter"/>
</dbReference>
<evidence type="ECO:0000313" key="4">
    <source>
        <dbReference type="EMBL" id="CAG35182.1"/>
    </source>
</evidence>
<dbReference type="PANTHER" id="PTHR10794:SF94">
    <property type="entry name" value="ESTERASE YHET-RELATED"/>
    <property type="match status" value="1"/>
</dbReference>
<dbReference type="Proteomes" id="UP000000602">
    <property type="component" value="Chromosome"/>
</dbReference>
<dbReference type="AlphaFoldDB" id="Q6AR42"/>
<evidence type="ECO:0000256" key="1">
    <source>
        <dbReference type="ARBA" id="ARBA00010884"/>
    </source>
</evidence>
<gene>
    <name evidence="4" type="ordered locus">DP0453</name>
</gene>
<feature type="active site" description="Charge relay system" evidence="2">
    <location>
        <position position="294"/>
    </location>
</feature>
<protein>
    <recommendedName>
        <fullName evidence="3">Serine aminopeptidase S33 domain-containing protein</fullName>
    </recommendedName>
</protein>
<dbReference type="HOGENOM" id="CLU_032487_0_0_7"/>
<dbReference type="eggNOG" id="COG0429">
    <property type="taxonomic scope" value="Bacteria"/>
</dbReference>
<comment type="similarity">
    <text evidence="1">Belongs to the AB hydrolase superfamily. AB hydrolase 4 family.</text>
</comment>
<dbReference type="Pfam" id="PF12146">
    <property type="entry name" value="Hydrolase_4"/>
    <property type="match status" value="1"/>
</dbReference>
<proteinExistence type="inferred from homology"/>
<feature type="active site" description="Charge relay system" evidence="2">
    <location>
        <position position="138"/>
    </location>
</feature>
<evidence type="ECO:0000256" key="2">
    <source>
        <dbReference type="PIRSR" id="PIRSR005211-1"/>
    </source>
</evidence>
<dbReference type="SUPFAM" id="SSF53474">
    <property type="entry name" value="alpha/beta-Hydrolases"/>
    <property type="match status" value="1"/>
</dbReference>